<name>A0A387H818_9ACTN</name>
<dbReference type="KEGG" id="shun:DWB77_00410"/>
<dbReference type="Proteomes" id="UP000271554">
    <property type="component" value="Chromosome"/>
</dbReference>
<dbReference type="RefSeq" id="WP_120719605.1">
    <property type="nucleotide sequence ID" value="NZ_CP032698.1"/>
</dbReference>
<keyword evidence="2" id="KW-1185">Reference proteome</keyword>
<dbReference type="AlphaFoldDB" id="A0A387H818"/>
<accession>A0A387H818</accession>
<proteinExistence type="predicted"/>
<dbReference type="OrthoDB" id="4243960at2"/>
<evidence type="ECO:0000313" key="2">
    <source>
        <dbReference type="Proteomes" id="UP000271554"/>
    </source>
</evidence>
<evidence type="ECO:0000313" key="1">
    <source>
        <dbReference type="EMBL" id="AYG78303.1"/>
    </source>
</evidence>
<reference evidence="1 2" key="1">
    <citation type="submission" date="2018-10" db="EMBL/GenBank/DDBJ databases">
        <title>Relationship between Morphology and Antimicrobial Activity in Streptomyces.</title>
        <authorList>
            <person name="Kang H.J."/>
            <person name="Kim S.B."/>
        </authorList>
    </citation>
    <scope>NUCLEOTIDE SEQUENCE [LARGE SCALE GENOMIC DNA]</scope>
    <source>
        <strain evidence="1 2">BH38</strain>
    </source>
</reference>
<sequence length="127" mass="13484">MAATFAADPQLTRHITRLYESTRPSSPVMHGGRDIHHAHIGADPGSVNKAYFATEAFASAETAAAGYKRWSDGIAREGKDSLVSPGSAGAIDDQSVFYAGQEPCPRHSSSQITRPELDLTSGRAVIT</sequence>
<gene>
    <name evidence="1" type="ORF">DWB77_00410</name>
</gene>
<organism evidence="1 2">
    <name type="scientific">Streptomyces hundungensis</name>
    <dbReference type="NCBI Taxonomy" id="1077946"/>
    <lineage>
        <taxon>Bacteria</taxon>
        <taxon>Bacillati</taxon>
        <taxon>Actinomycetota</taxon>
        <taxon>Actinomycetes</taxon>
        <taxon>Kitasatosporales</taxon>
        <taxon>Streptomycetaceae</taxon>
        <taxon>Streptomyces</taxon>
    </lineage>
</organism>
<protein>
    <submittedName>
        <fullName evidence="1">Uncharacterized protein</fullName>
    </submittedName>
</protein>
<dbReference type="EMBL" id="CP032698">
    <property type="protein sequence ID" value="AYG78303.1"/>
    <property type="molecule type" value="Genomic_DNA"/>
</dbReference>